<dbReference type="InterPro" id="IPR005467">
    <property type="entry name" value="His_kinase_dom"/>
</dbReference>
<dbReference type="CDD" id="cd00082">
    <property type="entry name" value="HisKA"/>
    <property type="match status" value="1"/>
</dbReference>
<dbReference type="InterPro" id="IPR003661">
    <property type="entry name" value="HisK_dim/P_dom"/>
</dbReference>
<dbReference type="EMBL" id="PVNK01000068">
    <property type="protein sequence ID" value="PRQ03883.1"/>
    <property type="molecule type" value="Genomic_DNA"/>
</dbReference>
<dbReference type="PANTHER" id="PTHR43065:SF10">
    <property type="entry name" value="PEROXIDE STRESS-ACTIVATED HISTIDINE KINASE MAK3"/>
    <property type="match status" value="1"/>
</dbReference>
<evidence type="ECO:0000256" key="2">
    <source>
        <dbReference type="ARBA" id="ARBA00012438"/>
    </source>
</evidence>
<dbReference type="InterPro" id="IPR039379">
    <property type="entry name" value="Protoglobin_sensor_dom"/>
</dbReference>
<evidence type="ECO:0000256" key="1">
    <source>
        <dbReference type="ARBA" id="ARBA00000085"/>
    </source>
</evidence>
<dbReference type="Pfam" id="PF11563">
    <property type="entry name" value="Protoglobin"/>
    <property type="match status" value="1"/>
</dbReference>
<keyword evidence="11" id="KW-1185">Reference proteome</keyword>
<dbReference type="AlphaFoldDB" id="A0A2S9YFK3"/>
<evidence type="ECO:0000313" key="10">
    <source>
        <dbReference type="EMBL" id="PRQ03883.1"/>
    </source>
</evidence>
<dbReference type="Proteomes" id="UP000237968">
    <property type="component" value="Unassembled WGS sequence"/>
</dbReference>
<dbReference type="SUPFAM" id="SSF46458">
    <property type="entry name" value="Globin-like"/>
    <property type="match status" value="1"/>
</dbReference>
<dbReference type="InterPro" id="IPR036890">
    <property type="entry name" value="HATPase_C_sf"/>
</dbReference>
<dbReference type="InterPro" id="IPR003594">
    <property type="entry name" value="HATPase_dom"/>
</dbReference>
<feature type="domain" description="Histidine kinase" evidence="9">
    <location>
        <begin position="191"/>
        <end position="408"/>
    </location>
</feature>
<dbReference type="InterPro" id="IPR009050">
    <property type="entry name" value="Globin-like_sf"/>
</dbReference>
<dbReference type="InterPro" id="IPR004358">
    <property type="entry name" value="Sig_transdc_His_kin-like_C"/>
</dbReference>
<dbReference type="EC" id="2.7.13.3" evidence="2"/>
<dbReference type="Gene3D" id="1.10.490.10">
    <property type="entry name" value="Globins"/>
    <property type="match status" value="1"/>
</dbReference>
<dbReference type="SMART" id="SM00387">
    <property type="entry name" value="HATPase_c"/>
    <property type="match status" value="1"/>
</dbReference>
<evidence type="ECO:0000256" key="3">
    <source>
        <dbReference type="ARBA" id="ARBA00022553"/>
    </source>
</evidence>
<dbReference type="SUPFAM" id="SSF47384">
    <property type="entry name" value="Homodimeric domain of signal transducing histidine kinase"/>
    <property type="match status" value="1"/>
</dbReference>
<reference evidence="10 11" key="1">
    <citation type="submission" date="2018-03" db="EMBL/GenBank/DDBJ databases">
        <title>Draft Genome Sequences of the Obligatory Marine Myxobacteria Enhygromyxa salina SWB005.</title>
        <authorList>
            <person name="Poehlein A."/>
            <person name="Moghaddam J.A."/>
            <person name="Harms H."/>
            <person name="Alanjari M."/>
            <person name="Koenig G.M."/>
            <person name="Daniel R."/>
            <person name="Schaeberle T.F."/>
        </authorList>
    </citation>
    <scope>NUCLEOTIDE SEQUENCE [LARGE SCALE GENOMIC DNA]</scope>
    <source>
        <strain evidence="10 11">SWB005</strain>
    </source>
</reference>
<dbReference type="GO" id="GO:0000155">
    <property type="term" value="F:phosphorelay sensor kinase activity"/>
    <property type="evidence" value="ECO:0007669"/>
    <property type="project" value="InterPro"/>
</dbReference>
<keyword evidence="7" id="KW-0067">ATP-binding</keyword>
<evidence type="ECO:0000313" key="11">
    <source>
        <dbReference type="Proteomes" id="UP000237968"/>
    </source>
</evidence>
<dbReference type="Gene3D" id="1.10.287.130">
    <property type="match status" value="1"/>
</dbReference>
<dbReference type="Pfam" id="PF00512">
    <property type="entry name" value="HisKA"/>
    <property type="match status" value="1"/>
</dbReference>
<dbReference type="CDD" id="cd01068">
    <property type="entry name" value="globin_sensor"/>
    <property type="match status" value="1"/>
</dbReference>
<dbReference type="GO" id="GO:0020037">
    <property type="term" value="F:heme binding"/>
    <property type="evidence" value="ECO:0007669"/>
    <property type="project" value="InterPro"/>
</dbReference>
<evidence type="ECO:0000256" key="4">
    <source>
        <dbReference type="ARBA" id="ARBA00022679"/>
    </source>
</evidence>
<evidence type="ECO:0000256" key="5">
    <source>
        <dbReference type="ARBA" id="ARBA00022741"/>
    </source>
</evidence>
<dbReference type="CDD" id="cd00075">
    <property type="entry name" value="HATPase"/>
    <property type="match status" value="1"/>
</dbReference>
<dbReference type="GO" id="GO:0005524">
    <property type="term" value="F:ATP binding"/>
    <property type="evidence" value="ECO:0007669"/>
    <property type="project" value="UniProtKB-KW"/>
</dbReference>
<dbReference type="Gene3D" id="3.30.565.10">
    <property type="entry name" value="Histidine kinase-like ATPase, C-terminal domain"/>
    <property type="match status" value="1"/>
</dbReference>
<dbReference type="SMART" id="SM00388">
    <property type="entry name" value="HisKA"/>
    <property type="match status" value="1"/>
</dbReference>
<protein>
    <recommendedName>
        <fullName evidence="2">histidine kinase</fullName>
        <ecNumber evidence="2">2.7.13.3</ecNumber>
    </recommendedName>
</protein>
<dbReference type="InterPro" id="IPR036097">
    <property type="entry name" value="HisK_dim/P_sf"/>
</dbReference>
<dbReference type="InterPro" id="IPR044398">
    <property type="entry name" value="Globin-sensor_dom"/>
</dbReference>
<keyword evidence="3" id="KW-0597">Phosphoprotein</keyword>
<dbReference type="PRINTS" id="PR00344">
    <property type="entry name" value="BCTRLSENSOR"/>
</dbReference>
<comment type="caution">
    <text evidence="10">The sequence shown here is derived from an EMBL/GenBank/DDBJ whole genome shotgun (WGS) entry which is preliminary data.</text>
</comment>
<proteinExistence type="predicted"/>
<dbReference type="Pfam" id="PF02518">
    <property type="entry name" value="HATPase_c"/>
    <property type="match status" value="1"/>
</dbReference>
<dbReference type="GO" id="GO:0019825">
    <property type="term" value="F:oxygen binding"/>
    <property type="evidence" value="ECO:0007669"/>
    <property type="project" value="InterPro"/>
</dbReference>
<sequence>MDQKKPSTEADYTADFFSEVTGYIGFNSDDSARLRAFLPTAKPHFERISEHFYERINNHPQAHQAITGGPEQVARLKRSLVDWMHSGLEGPHDEEFCRRRARIGHMHVRIGLPQRYMVTAMNVMRLDFRQVANDAFGPTDELSGELVALHGAIDRLCDLELAIMLETYKLETDARLRRRERLATIGQLAASIGHDLRNPLSVIESSLYILRRRMKEDPRANKHIDRISNQIDECDAIITHLLEMARNQPPRREAIAANELLDDAITAVGIPDDFVIEREGFVDLDLWVDRALIKQALVNLLLNAVQAQRGTEGRIRIEAALVSEPTLRGADTLPDSCDVRLSVSDRGPGFDAQTLPLIFEPLVTTKASGTGLGLALVKSVTERHGGYVSADNRADGGAVVNLHLPGAILSGRPAP</sequence>
<comment type="catalytic activity">
    <reaction evidence="1">
        <text>ATP + protein L-histidine = ADP + protein N-phospho-L-histidine.</text>
        <dbReference type="EC" id="2.7.13.3"/>
    </reaction>
</comment>
<dbReference type="SUPFAM" id="SSF55874">
    <property type="entry name" value="ATPase domain of HSP90 chaperone/DNA topoisomerase II/histidine kinase"/>
    <property type="match status" value="1"/>
</dbReference>
<keyword evidence="4 10" id="KW-0808">Transferase</keyword>
<keyword evidence="8" id="KW-0902">Two-component regulatory system</keyword>
<gene>
    <name evidence="10" type="primary">gchK_2</name>
    <name evidence="10" type="ORF">ENSA5_12520</name>
</gene>
<accession>A0A2S9YFK3</accession>
<evidence type="ECO:0000259" key="9">
    <source>
        <dbReference type="PROSITE" id="PS50109"/>
    </source>
</evidence>
<organism evidence="10 11">
    <name type="scientific">Enhygromyxa salina</name>
    <dbReference type="NCBI Taxonomy" id="215803"/>
    <lineage>
        <taxon>Bacteria</taxon>
        <taxon>Pseudomonadati</taxon>
        <taxon>Myxococcota</taxon>
        <taxon>Polyangia</taxon>
        <taxon>Nannocystales</taxon>
        <taxon>Nannocystaceae</taxon>
        <taxon>Enhygromyxa</taxon>
    </lineage>
</organism>
<evidence type="ECO:0000256" key="8">
    <source>
        <dbReference type="ARBA" id="ARBA00023012"/>
    </source>
</evidence>
<dbReference type="OrthoDB" id="5526724at2"/>
<dbReference type="RefSeq" id="WP_106390738.1">
    <property type="nucleotide sequence ID" value="NZ_PVNK01000068.1"/>
</dbReference>
<name>A0A2S9YFK3_9BACT</name>
<keyword evidence="5" id="KW-0547">Nucleotide-binding</keyword>
<keyword evidence="6 10" id="KW-0418">Kinase</keyword>
<evidence type="ECO:0000256" key="6">
    <source>
        <dbReference type="ARBA" id="ARBA00022777"/>
    </source>
</evidence>
<dbReference type="PROSITE" id="PS50109">
    <property type="entry name" value="HIS_KIN"/>
    <property type="match status" value="1"/>
</dbReference>
<evidence type="ECO:0000256" key="7">
    <source>
        <dbReference type="ARBA" id="ARBA00022840"/>
    </source>
</evidence>
<dbReference type="InterPro" id="IPR012292">
    <property type="entry name" value="Globin/Proto"/>
</dbReference>
<dbReference type="PANTHER" id="PTHR43065">
    <property type="entry name" value="SENSOR HISTIDINE KINASE"/>
    <property type="match status" value="1"/>
</dbReference>